<dbReference type="InterPro" id="IPR044946">
    <property type="entry name" value="Restrct_endonuc_typeI_TRD_sf"/>
</dbReference>
<proteinExistence type="inferred from homology"/>
<dbReference type="GO" id="GO:0003677">
    <property type="term" value="F:DNA binding"/>
    <property type="evidence" value="ECO:0007669"/>
    <property type="project" value="UniProtKB-KW"/>
</dbReference>
<dbReference type="Gene3D" id="1.10.287.1120">
    <property type="entry name" value="Bipartite methylase S protein"/>
    <property type="match status" value="1"/>
</dbReference>
<dbReference type="EMBL" id="CP031775">
    <property type="protein sequence ID" value="QDZ92874.1"/>
    <property type="molecule type" value="Genomic_DNA"/>
</dbReference>
<evidence type="ECO:0000313" key="5">
    <source>
        <dbReference type="EMBL" id="QDZ92874.1"/>
    </source>
</evidence>
<dbReference type="RefSeq" id="WP_088212909.1">
    <property type="nucleotide sequence ID" value="NZ_CP076856.1"/>
</dbReference>
<dbReference type="InterPro" id="IPR000055">
    <property type="entry name" value="Restrct_endonuc_typeI_TRD"/>
</dbReference>
<evidence type="ECO:0000256" key="1">
    <source>
        <dbReference type="ARBA" id="ARBA00010923"/>
    </source>
</evidence>
<accession>A0A5B8R232</accession>
<dbReference type="GO" id="GO:0009307">
    <property type="term" value="P:DNA restriction-modification system"/>
    <property type="evidence" value="ECO:0007669"/>
    <property type="project" value="UniProtKB-KW"/>
</dbReference>
<keyword evidence="5" id="KW-0255">Endonuclease</keyword>
<dbReference type="PANTHER" id="PTHR30408:SF12">
    <property type="entry name" value="TYPE I RESTRICTION ENZYME MJAVIII SPECIFICITY SUBUNIT"/>
    <property type="match status" value="1"/>
</dbReference>
<dbReference type="CDD" id="cd17246">
    <property type="entry name" value="RMtype1_S_SonII-TRD2-CR2_like"/>
    <property type="match status" value="1"/>
</dbReference>
<comment type="similarity">
    <text evidence="1">Belongs to the type-I restriction system S methylase family.</text>
</comment>
<dbReference type="Gene3D" id="3.90.220.20">
    <property type="entry name" value="DNA methylase specificity domains"/>
    <property type="match status" value="2"/>
</dbReference>
<keyword evidence="3" id="KW-0238">DNA-binding</keyword>
<dbReference type="SUPFAM" id="SSF116734">
    <property type="entry name" value="DNA methylase specificity domain"/>
    <property type="match status" value="2"/>
</dbReference>
<reference evidence="5" key="1">
    <citation type="journal article" date="2019" name="Ecotoxicol. Environ. Saf.">
        <title>Microbial characterization of heavy metal resistant bacterial strains isolated from an electroplating wastewater treatment plant.</title>
        <authorList>
            <person name="Cai X."/>
            <person name="Zheng X."/>
            <person name="Zhang D."/>
            <person name="Iqbal W."/>
            <person name="Liu C."/>
            <person name="Yang B."/>
            <person name="Zhao X."/>
            <person name="Lu X."/>
            <person name="Mao Y."/>
        </authorList>
    </citation>
    <scope>NUCLEOTIDE SEQUENCE [LARGE SCALE GENOMIC DNA]</scope>
    <source>
        <strain evidence="5">Ni1-3</strain>
    </source>
</reference>
<name>A0A5B8R232_9GAMM</name>
<dbReference type="AlphaFoldDB" id="A0A5B8R232"/>
<feature type="domain" description="Type I restriction modification DNA specificity" evidence="4">
    <location>
        <begin position="18"/>
        <end position="191"/>
    </location>
</feature>
<dbReference type="InterPro" id="IPR052021">
    <property type="entry name" value="Type-I_RS_S_subunit"/>
</dbReference>
<dbReference type="PANTHER" id="PTHR30408">
    <property type="entry name" value="TYPE-1 RESTRICTION ENZYME ECOKI SPECIFICITY PROTEIN"/>
    <property type="match status" value="1"/>
</dbReference>
<gene>
    <name evidence="5" type="ORF">D0436_21780</name>
</gene>
<protein>
    <submittedName>
        <fullName evidence="5">Restriction endonuclease subunit S</fullName>
    </submittedName>
</protein>
<keyword evidence="2" id="KW-0680">Restriction system</keyword>
<keyword evidence="5" id="KW-0378">Hydrolase</keyword>
<evidence type="ECO:0000256" key="3">
    <source>
        <dbReference type="ARBA" id="ARBA00023125"/>
    </source>
</evidence>
<dbReference type="GO" id="GO:0004519">
    <property type="term" value="F:endonuclease activity"/>
    <property type="evidence" value="ECO:0007669"/>
    <property type="project" value="UniProtKB-KW"/>
</dbReference>
<feature type="domain" description="Type I restriction modification DNA specificity" evidence="4">
    <location>
        <begin position="221"/>
        <end position="397"/>
    </location>
</feature>
<keyword evidence="5" id="KW-0540">Nuclease</keyword>
<dbReference type="REBASE" id="358216">
    <property type="entry name" value="S.SdeNi13ORF21775P"/>
</dbReference>
<sequence length="412" mass="46582">MRVEKNVPEIRFEGFSGEWEEKVLEDICDVRDGTHASPKYQQNGFPLVTSKNVKNGYINYDDVQYISKIDFDEINKRSKVDVNDILIGMIGTIGNIALIRQTPDFAIKNVALIKDKNEMDFLYSYYFLQSPITTQQLDDFASGGTQKFISLSNVRSLLICVPEREEQTAIGNTFQKLDSLINQHQQKHDKLSNIKKAMLEKMFPKQGETMPEIRFKGFSGEWEVKPLSEVAEVIDPHPSHRAPDAVENGVPFIGIGDISDSGLVDFKNVRIVPLHIYNEHSARYTIENGDFAYGRVASVGKIIDLSNNVGNRYTYSPTMAIVKPKSLRPAFLKSYLGTDVFKAHVDNKTSGSTRKSLGVQDFRNLPVLFPLVDEQTAIGSYFQKLDTLVNQHQQQITKLNNIKQACLSKMFV</sequence>
<organism evidence="5">
    <name type="scientific">Shewanella decolorationis</name>
    <dbReference type="NCBI Taxonomy" id="256839"/>
    <lineage>
        <taxon>Bacteria</taxon>
        <taxon>Pseudomonadati</taxon>
        <taxon>Pseudomonadota</taxon>
        <taxon>Gammaproteobacteria</taxon>
        <taxon>Alteromonadales</taxon>
        <taxon>Shewanellaceae</taxon>
        <taxon>Shewanella</taxon>
    </lineage>
</organism>
<dbReference type="Pfam" id="PF01420">
    <property type="entry name" value="Methylase_S"/>
    <property type="match status" value="2"/>
</dbReference>
<evidence type="ECO:0000256" key="2">
    <source>
        <dbReference type="ARBA" id="ARBA00022747"/>
    </source>
</evidence>
<evidence type="ECO:0000259" key="4">
    <source>
        <dbReference type="Pfam" id="PF01420"/>
    </source>
</evidence>